<feature type="compositionally biased region" description="Low complexity" evidence="1">
    <location>
        <begin position="9"/>
        <end position="18"/>
    </location>
</feature>
<gene>
    <name evidence="2" type="ORF">NDI76_18635</name>
</gene>
<accession>A0ABU2GKF5</accession>
<evidence type="ECO:0000313" key="3">
    <source>
        <dbReference type="Proteomes" id="UP001257060"/>
    </source>
</evidence>
<evidence type="ECO:0000313" key="2">
    <source>
        <dbReference type="EMBL" id="MDS0300769.1"/>
    </source>
</evidence>
<feature type="region of interest" description="Disordered" evidence="1">
    <location>
        <begin position="1"/>
        <end position="63"/>
    </location>
</feature>
<name>A0ABU2GKF5_9EURY</name>
<proteinExistence type="predicted"/>
<keyword evidence="3" id="KW-1185">Reference proteome</keyword>
<dbReference type="Proteomes" id="UP001257060">
    <property type="component" value="Unassembled WGS sequence"/>
</dbReference>
<reference evidence="2 3" key="1">
    <citation type="submission" date="2022-06" db="EMBL/GenBank/DDBJ databases">
        <title>Halogeometricum sp. a new haloarchaeum isolate from saline soil.</title>
        <authorList>
            <person name="Strakova D."/>
            <person name="Galisteo C."/>
            <person name="Sanchez-Porro C."/>
            <person name="Ventosa A."/>
        </authorList>
    </citation>
    <scope>NUCLEOTIDE SEQUENCE [LARGE SCALE GENOMIC DNA]</scope>
    <source>
        <strain evidence="2 3">S1BR25-6</strain>
    </source>
</reference>
<sequence>MSSDDTEAETSQSESTTEYTDDPWTAQSVVEDRGGYPAHAAKSEGQGDEGLLRIGSRDDDEDLTEVEWETFREEFEEKNLALVYSTDDSTIEGDETVALRERDDVDA</sequence>
<dbReference type="EMBL" id="JAMQOP010000004">
    <property type="protein sequence ID" value="MDS0300769.1"/>
    <property type="molecule type" value="Genomic_DNA"/>
</dbReference>
<organism evidence="2 3">
    <name type="scientific">Halogeometricum salsisoli</name>
    <dbReference type="NCBI Taxonomy" id="2950536"/>
    <lineage>
        <taxon>Archaea</taxon>
        <taxon>Methanobacteriati</taxon>
        <taxon>Methanobacteriota</taxon>
        <taxon>Stenosarchaea group</taxon>
        <taxon>Halobacteria</taxon>
        <taxon>Halobacteriales</taxon>
        <taxon>Haloferacaceae</taxon>
        <taxon>Halogeometricum</taxon>
    </lineage>
</organism>
<protein>
    <submittedName>
        <fullName evidence="2">Uncharacterized protein</fullName>
    </submittedName>
</protein>
<comment type="caution">
    <text evidence="2">The sequence shown here is derived from an EMBL/GenBank/DDBJ whole genome shotgun (WGS) entry which is preliminary data.</text>
</comment>
<evidence type="ECO:0000256" key="1">
    <source>
        <dbReference type="SAM" id="MobiDB-lite"/>
    </source>
</evidence>
<dbReference type="RefSeq" id="WP_310925685.1">
    <property type="nucleotide sequence ID" value="NZ_JAMQOP010000004.1"/>
</dbReference>